<accession>A0A0P8DYD3</accession>
<reference evidence="1 2" key="1">
    <citation type="submission" date="2015-09" db="EMBL/GenBank/DDBJ databases">
        <title>A metagenomics-based metabolic model of nitrate-dependent anaerobic oxidation of methane by Methanoperedens-like archaea.</title>
        <authorList>
            <person name="Arshad A."/>
            <person name="Speth D.R."/>
            <person name="De Graaf R.M."/>
            <person name="Op Den Camp H.J."/>
            <person name="Jetten M.S."/>
            <person name="Welte C.U."/>
        </authorList>
    </citation>
    <scope>NUCLEOTIDE SEQUENCE [LARGE SCALE GENOMIC DNA]</scope>
</reference>
<dbReference type="EMBL" id="LKCM01000203">
    <property type="protein sequence ID" value="KPQ42797.1"/>
    <property type="molecule type" value="Genomic_DNA"/>
</dbReference>
<name>A0A0P8DYD3_9EURY</name>
<evidence type="ECO:0000313" key="2">
    <source>
        <dbReference type="Proteomes" id="UP000050360"/>
    </source>
</evidence>
<gene>
    <name evidence="1" type="ORF">MPEBLZ_02638</name>
</gene>
<evidence type="ECO:0000313" key="1">
    <source>
        <dbReference type="EMBL" id="KPQ42797.1"/>
    </source>
</evidence>
<proteinExistence type="predicted"/>
<sequence length="128" mass="15108">MDHHNIAELYTQVKILSVLEINDSISDMQRKTSLSFVTTQKGVNDLEKIQLIKTEKKLNKKGRSRECIWFSEEHHIFCKQLIIILDNLNMYLNNKIAIELKIKETMNKLTKVKIERKIDDKQSTLESY</sequence>
<evidence type="ECO:0008006" key="3">
    <source>
        <dbReference type="Google" id="ProtNLM"/>
    </source>
</evidence>
<dbReference type="Proteomes" id="UP000050360">
    <property type="component" value="Unassembled WGS sequence"/>
</dbReference>
<dbReference type="AlphaFoldDB" id="A0A0P8DYD3"/>
<protein>
    <recommendedName>
        <fullName evidence="3">Transcriptional regulator</fullName>
    </recommendedName>
</protein>
<organism evidence="1 2">
    <name type="scientific">Candidatus Methanoperedens nitratireducens</name>
    <dbReference type="NCBI Taxonomy" id="1392998"/>
    <lineage>
        <taxon>Archaea</taxon>
        <taxon>Methanobacteriati</taxon>
        <taxon>Methanobacteriota</taxon>
        <taxon>Stenosarchaea group</taxon>
        <taxon>Methanomicrobia</taxon>
        <taxon>Methanosarcinales</taxon>
        <taxon>ANME-2 cluster</taxon>
        <taxon>Candidatus Methanoperedentaceae</taxon>
        <taxon>Candidatus Methanoperedens</taxon>
    </lineage>
</organism>
<comment type="caution">
    <text evidence="1">The sequence shown here is derived from an EMBL/GenBank/DDBJ whole genome shotgun (WGS) entry which is preliminary data.</text>
</comment>